<accession>A0A7G2FET1</accession>
<protein>
    <submittedName>
        <fullName evidence="2">(thale cress) hypothetical protein</fullName>
    </submittedName>
</protein>
<evidence type="ECO:0000313" key="3">
    <source>
        <dbReference type="Proteomes" id="UP000516314"/>
    </source>
</evidence>
<proteinExistence type="predicted"/>
<organism evidence="2 3">
    <name type="scientific">Arabidopsis thaliana</name>
    <name type="common">Mouse-ear cress</name>
    <dbReference type="NCBI Taxonomy" id="3702"/>
    <lineage>
        <taxon>Eukaryota</taxon>
        <taxon>Viridiplantae</taxon>
        <taxon>Streptophyta</taxon>
        <taxon>Embryophyta</taxon>
        <taxon>Tracheophyta</taxon>
        <taxon>Spermatophyta</taxon>
        <taxon>Magnoliopsida</taxon>
        <taxon>eudicotyledons</taxon>
        <taxon>Gunneridae</taxon>
        <taxon>Pentapetalae</taxon>
        <taxon>rosids</taxon>
        <taxon>malvids</taxon>
        <taxon>Brassicales</taxon>
        <taxon>Brassicaceae</taxon>
        <taxon>Camelineae</taxon>
        <taxon>Arabidopsis</taxon>
    </lineage>
</organism>
<evidence type="ECO:0000256" key="1">
    <source>
        <dbReference type="SAM" id="MobiDB-lite"/>
    </source>
</evidence>
<dbReference type="AlphaFoldDB" id="A0A7G2FET1"/>
<evidence type="ECO:0000313" key="2">
    <source>
        <dbReference type="EMBL" id="CAD5334406.1"/>
    </source>
</evidence>
<feature type="compositionally biased region" description="Basic and acidic residues" evidence="1">
    <location>
        <begin position="8"/>
        <end position="21"/>
    </location>
</feature>
<dbReference type="Proteomes" id="UP000516314">
    <property type="component" value="Chromosome 5"/>
</dbReference>
<reference evidence="2 3" key="1">
    <citation type="submission" date="2020-09" db="EMBL/GenBank/DDBJ databases">
        <authorList>
            <person name="Ashkenazy H."/>
        </authorList>
    </citation>
    <scope>NUCLEOTIDE SEQUENCE [LARGE SCALE GENOMIC DNA]</scope>
    <source>
        <strain evidence="3">cv. Cdm-0</strain>
    </source>
</reference>
<name>A0A7G2FET1_ARATH</name>
<sequence>MLMSLSHGVHDHRTEEIDTKKVMGQQKSLGPLGKTLGSLQDAKMGQTLTVVVLRFQGFVAFPTKGSRSEGSVQGDAGKEWEKGRAQCLILPSSIGSEEQPETDAR</sequence>
<gene>
    <name evidence="2" type="ORF">AT9943_LOCUS21708</name>
</gene>
<dbReference type="EMBL" id="LR881470">
    <property type="protein sequence ID" value="CAD5334406.1"/>
    <property type="molecule type" value="Genomic_DNA"/>
</dbReference>
<feature type="region of interest" description="Disordered" evidence="1">
    <location>
        <begin position="1"/>
        <end position="30"/>
    </location>
</feature>